<proteinExistence type="predicted"/>
<organism evidence="2 3">
    <name type="scientific">Dorcoceras hygrometricum</name>
    <dbReference type="NCBI Taxonomy" id="472368"/>
    <lineage>
        <taxon>Eukaryota</taxon>
        <taxon>Viridiplantae</taxon>
        <taxon>Streptophyta</taxon>
        <taxon>Embryophyta</taxon>
        <taxon>Tracheophyta</taxon>
        <taxon>Spermatophyta</taxon>
        <taxon>Magnoliopsida</taxon>
        <taxon>eudicotyledons</taxon>
        <taxon>Gunneridae</taxon>
        <taxon>Pentapetalae</taxon>
        <taxon>asterids</taxon>
        <taxon>lamiids</taxon>
        <taxon>Lamiales</taxon>
        <taxon>Gesneriaceae</taxon>
        <taxon>Didymocarpoideae</taxon>
        <taxon>Trichosporeae</taxon>
        <taxon>Loxocarpinae</taxon>
        <taxon>Dorcoceras</taxon>
    </lineage>
</organism>
<feature type="compositionally biased region" description="Basic residues" evidence="1">
    <location>
        <begin position="24"/>
        <end position="40"/>
    </location>
</feature>
<reference evidence="2 3" key="1">
    <citation type="journal article" date="2015" name="Proc. Natl. Acad. Sci. U.S.A.">
        <title>The resurrection genome of Boea hygrometrica: A blueprint for survival of dehydration.</title>
        <authorList>
            <person name="Xiao L."/>
            <person name="Yang G."/>
            <person name="Zhang L."/>
            <person name="Yang X."/>
            <person name="Zhao S."/>
            <person name="Ji Z."/>
            <person name="Zhou Q."/>
            <person name="Hu M."/>
            <person name="Wang Y."/>
            <person name="Chen M."/>
            <person name="Xu Y."/>
            <person name="Jin H."/>
            <person name="Xiao X."/>
            <person name="Hu G."/>
            <person name="Bao F."/>
            <person name="Hu Y."/>
            <person name="Wan P."/>
            <person name="Li L."/>
            <person name="Deng X."/>
            <person name="Kuang T."/>
            <person name="Xiang C."/>
            <person name="Zhu J.K."/>
            <person name="Oliver M.J."/>
            <person name="He Y."/>
        </authorList>
    </citation>
    <scope>NUCLEOTIDE SEQUENCE [LARGE SCALE GENOMIC DNA]</scope>
    <source>
        <strain evidence="3">cv. XS01</strain>
    </source>
</reference>
<evidence type="ECO:0008006" key="4">
    <source>
        <dbReference type="Google" id="ProtNLM"/>
    </source>
</evidence>
<keyword evidence="3" id="KW-1185">Reference proteome</keyword>
<evidence type="ECO:0000256" key="1">
    <source>
        <dbReference type="SAM" id="MobiDB-lite"/>
    </source>
</evidence>
<protein>
    <recommendedName>
        <fullName evidence="4">CCHC-type domain-containing protein</fullName>
    </recommendedName>
</protein>
<accession>A0A2Z7BM03</accession>
<feature type="compositionally biased region" description="Polar residues" evidence="1">
    <location>
        <begin position="47"/>
        <end position="56"/>
    </location>
</feature>
<feature type="region of interest" description="Disordered" evidence="1">
    <location>
        <begin position="1"/>
        <end position="60"/>
    </location>
</feature>
<dbReference type="OrthoDB" id="1747507at2759"/>
<gene>
    <name evidence="2" type="ORF">F511_38620</name>
</gene>
<evidence type="ECO:0000313" key="3">
    <source>
        <dbReference type="Proteomes" id="UP000250235"/>
    </source>
</evidence>
<dbReference type="Proteomes" id="UP000250235">
    <property type="component" value="Unassembled WGS sequence"/>
</dbReference>
<feature type="compositionally biased region" description="Basic and acidic residues" evidence="1">
    <location>
        <begin position="1"/>
        <end position="11"/>
    </location>
</feature>
<dbReference type="AlphaFoldDB" id="A0A2Z7BM03"/>
<sequence length="104" mass="11647">MAKITDGRYGKGEQLTECQMPFHMGKKRQASQFRKQKSPKQPKTDQQESLEQQPSNLAPMMNIKPTCPTCNKKHAGQCRAGQDGCYKCGVQGHIATNFPKPKQP</sequence>
<evidence type="ECO:0000313" key="2">
    <source>
        <dbReference type="EMBL" id="KZV35326.1"/>
    </source>
</evidence>
<name>A0A2Z7BM03_9LAMI</name>
<dbReference type="EMBL" id="KV004645">
    <property type="protein sequence ID" value="KZV35326.1"/>
    <property type="molecule type" value="Genomic_DNA"/>
</dbReference>